<dbReference type="Proteomes" id="UP001055658">
    <property type="component" value="Chromosome"/>
</dbReference>
<sequence length="125" mass="14398">MLDHIRIPVEDFTRSREFYRQALACLGYELVMEFDNSAGFGWADKPEFWIRSEEVSSSQLHIAFRAEEREVVRDFYRAALAAGGTDNGVPDIYEEYHPDYYAAYVLDPDGNNLEVVCHLPGDLQE</sequence>
<dbReference type="EMBL" id="CP092418">
    <property type="protein sequence ID" value="USD21870.1"/>
    <property type="molecule type" value="Genomic_DNA"/>
</dbReference>
<evidence type="ECO:0000259" key="1">
    <source>
        <dbReference type="PROSITE" id="PS51819"/>
    </source>
</evidence>
<dbReference type="InterPro" id="IPR029068">
    <property type="entry name" value="Glyas_Bleomycin-R_OHBP_Dase"/>
</dbReference>
<dbReference type="RefSeq" id="WP_252084264.1">
    <property type="nucleotide sequence ID" value="NZ_CP092418.1"/>
</dbReference>
<dbReference type="PANTHER" id="PTHR35006">
    <property type="entry name" value="GLYOXALASE FAMILY PROTEIN (AFU_ORTHOLOGUE AFUA_5G14830)"/>
    <property type="match status" value="1"/>
</dbReference>
<dbReference type="InterPro" id="IPR037523">
    <property type="entry name" value="VOC_core"/>
</dbReference>
<gene>
    <name evidence="2" type="ORF">MJO52_01645</name>
</gene>
<proteinExistence type="predicted"/>
<dbReference type="CDD" id="cd07262">
    <property type="entry name" value="VOC_like"/>
    <property type="match status" value="1"/>
</dbReference>
<dbReference type="Pfam" id="PF00903">
    <property type="entry name" value="Glyoxalase"/>
    <property type="match status" value="1"/>
</dbReference>
<dbReference type="SUPFAM" id="SSF54593">
    <property type="entry name" value="Glyoxalase/Bleomycin resistance protein/Dihydroxybiphenyl dioxygenase"/>
    <property type="match status" value="1"/>
</dbReference>
<protein>
    <submittedName>
        <fullName evidence="2">VOC family protein</fullName>
    </submittedName>
</protein>
<evidence type="ECO:0000313" key="3">
    <source>
        <dbReference type="Proteomes" id="UP001055658"/>
    </source>
</evidence>
<accession>A0ABY4VGA9</accession>
<feature type="domain" description="VOC" evidence="1">
    <location>
        <begin position="1"/>
        <end position="118"/>
    </location>
</feature>
<dbReference type="Gene3D" id="3.10.180.10">
    <property type="entry name" value="2,3-Dihydroxybiphenyl 1,2-Dioxygenase, domain 1"/>
    <property type="match status" value="1"/>
</dbReference>
<dbReference type="PROSITE" id="PS51819">
    <property type="entry name" value="VOC"/>
    <property type="match status" value="1"/>
</dbReference>
<organism evidence="2 3">
    <name type="scientific">Microbulbifer variabilis</name>
    <dbReference type="NCBI Taxonomy" id="266805"/>
    <lineage>
        <taxon>Bacteria</taxon>
        <taxon>Pseudomonadati</taxon>
        <taxon>Pseudomonadota</taxon>
        <taxon>Gammaproteobacteria</taxon>
        <taxon>Cellvibrionales</taxon>
        <taxon>Microbulbiferaceae</taxon>
        <taxon>Microbulbifer</taxon>
    </lineage>
</organism>
<evidence type="ECO:0000313" key="2">
    <source>
        <dbReference type="EMBL" id="USD21870.1"/>
    </source>
</evidence>
<keyword evidence="3" id="KW-1185">Reference proteome</keyword>
<reference evidence="2" key="1">
    <citation type="submission" date="2022-02" db="EMBL/GenBank/DDBJ databases">
        <title>Coral-associated bacteria.</title>
        <authorList>
            <person name="Tang K."/>
            <person name="Wang X."/>
        </authorList>
    </citation>
    <scope>NUCLEOTIDE SEQUENCE</scope>
    <source>
        <strain evidence="2">SCSIO 43006</strain>
    </source>
</reference>
<dbReference type="InterPro" id="IPR004360">
    <property type="entry name" value="Glyas_Fos-R_dOase_dom"/>
</dbReference>
<dbReference type="PANTHER" id="PTHR35006:SF2">
    <property type="entry name" value="GLYOXALASE FAMILY PROTEIN (AFU_ORTHOLOGUE AFUA_5G14830)"/>
    <property type="match status" value="1"/>
</dbReference>
<name>A0ABY4VGA9_9GAMM</name>